<feature type="compositionally biased region" description="Polar residues" evidence="1">
    <location>
        <begin position="225"/>
        <end position="242"/>
    </location>
</feature>
<organism evidence="4">
    <name type="scientific">Anisakis simplex</name>
    <name type="common">Herring worm</name>
    <dbReference type="NCBI Taxonomy" id="6269"/>
    <lineage>
        <taxon>Eukaryota</taxon>
        <taxon>Metazoa</taxon>
        <taxon>Ecdysozoa</taxon>
        <taxon>Nematoda</taxon>
        <taxon>Chromadorea</taxon>
        <taxon>Rhabditida</taxon>
        <taxon>Spirurina</taxon>
        <taxon>Ascaridomorpha</taxon>
        <taxon>Ascaridoidea</taxon>
        <taxon>Anisakidae</taxon>
        <taxon>Anisakis</taxon>
        <taxon>Anisakis simplex complex</taxon>
    </lineage>
</organism>
<feature type="compositionally biased region" description="Polar residues" evidence="1">
    <location>
        <begin position="148"/>
        <end position="161"/>
    </location>
</feature>
<reference evidence="2 3" key="2">
    <citation type="submission" date="2018-11" db="EMBL/GenBank/DDBJ databases">
        <authorList>
            <consortium name="Pathogen Informatics"/>
        </authorList>
    </citation>
    <scope>NUCLEOTIDE SEQUENCE [LARGE SCALE GENOMIC DNA]</scope>
</reference>
<gene>
    <name evidence="2" type="ORF">ASIM_LOCUS19038</name>
</gene>
<feature type="compositionally biased region" description="Polar residues" evidence="1">
    <location>
        <begin position="109"/>
        <end position="119"/>
    </location>
</feature>
<evidence type="ECO:0000313" key="4">
    <source>
        <dbReference type="WBParaSite" id="ASIM_0001964901-mRNA-1"/>
    </source>
</evidence>
<dbReference type="OrthoDB" id="5822207at2759"/>
<name>A0A0M3KF90_ANISI</name>
<evidence type="ECO:0000313" key="3">
    <source>
        <dbReference type="Proteomes" id="UP000267096"/>
    </source>
</evidence>
<feature type="compositionally biased region" description="Basic residues" evidence="1">
    <location>
        <begin position="47"/>
        <end position="62"/>
    </location>
</feature>
<proteinExistence type="predicted"/>
<feature type="compositionally biased region" description="Basic residues" evidence="1">
    <location>
        <begin position="87"/>
        <end position="103"/>
    </location>
</feature>
<sequence length="410" mass="45542">MFTRGPLQNGKSTRFRATPRGGNSRVPSKKLGFATRSRAPMNVTRPKPTRRKLHHPSKKPLHSKGNAQVSGDRMRSSSPVSSTKLLNHPKKKPAMKKNTKKKKIMDGSAQRNSSLSNRHQTQKKHKSGESWESNEAKPAKKRYHFLSGPTSNQRPNSTHRTSWLHGVIDPASESFSNKGDIRFYRGRVAKKKPKRLRVPQKPGQPSVGADTYYGEAPERNASPEDASNNRGRGGAQQQARNRTSSERSSELKKKAQRKWKTAEDAVRRPGHRIKSSKEYTKKVGIFMCSQTVSQQLSLLRDSRSREVDKLPPGVRFSPRMKLSNIRTSVEPMSTKSHQPTPASSQLKPTTLNALSTPVQNGSPVNADSSMDGDDVLGEQSRKTFHANIYHSASLGPIPRRSTIGPMIGVA</sequence>
<dbReference type="AlphaFoldDB" id="A0A0M3KF90"/>
<accession>A0A0M3KF90</accession>
<feature type="compositionally biased region" description="Basic residues" evidence="1">
    <location>
        <begin position="184"/>
        <end position="198"/>
    </location>
</feature>
<feature type="compositionally biased region" description="Basic and acidic residues" evidence="1">
    <location>
        <begin position="243"/>
        <end position="253"/>
    </location>
</feature>
<feature type="region of interest" description="Disordered" evidence="1">
    <location>
        <begin position="1"/>
        <end position="277"/>
    </location>
</feature>
<dbReference type="WBParaSite" id="ASIM_0001964901-mRNA-1">
    <property type="protein sequence ID" value="ASIM_0001964901-mRNA-1"/>
    <property type="gene ID" value="ASIM_0001964901"/>
</dbReference>
<dbReference type="Proteomes" id="UP000267096">
    <property type="component" value="Unassembled WGS sequence"/>
</dbReference>
<reference evidence="4" key="1">
    <citation type="submission" date="2017-02" db="UniProtKB">
        <authorList>
            <consortium name="WormBaseParasite"/>
        </authorList>
    </citation>
    <scope>IDENTIFICATION</scope>
</reference>
<feature type="region of interest" description="Disordered" evidence="1">
    <location>
        <begin position="329"/>
        <end position="348"/>
    </location>
</feature>
<protein>
    <submittedName>
        <fullName evidence="4">Nkap_C domain-containing protein</fullName>
    </submittedName>
</protein>
<evidence type="ECO:0000313" key="2">
    <source>
        <dbReference type="EMBL" id="VDK67243.1"/>
    </source>
</evidence>
<evidence type="ECO:0000256" key="1">
    <source>
        <dbReference type="SAM" id="MobiDB-lite"/>
    </source>
</evidence>
<feature type="compositionally biased region" description="Polar residues" evidence="1">
    <location>
        <begin position="76"/>
        <end position="85"/>
    </location>
</feature>
<dbReference type="EMBL" id="UYRR01036507">
    <property type="protein sequence ID" value="VDK67243.1"/>
    <property type="molecule type" value="Genomic_DNA"/>
</dbReference>
<keyword evidence="3" id="KW-1185">Reference proteome</keyword>